<evidence type="ECO:0000256" key="7">
    <source>
        <dbReference type="ARBA" id="ARBA00023180"/>
    </source>
</evidence>
<dbReference type="Proteomes" id="UP000694701">
    <property type="component" value="Unplaced"/>
</dbReference>
<evidence type="ECO:0000313" key="9">
    <source>
        <dbReference type="Ensembl" id="ENSCCRP00020116729.1"/>
    </source>
</evidence>
<evidence type="ECO:0000313" key="10">
    <source>
        <dbReference type="Proteomes" id="UP000694701"/>
    </source>
</evidence>
<organism evidence="9 10">
    <name type="scientific">Cyprinus carpio</name>
    <name type="common">Common carp</name>
    <dbReference type="NCBI Taxonomy" id="7962"/>
    <lineage>
        <taxon>Eukaryota</taxon>
        <taxon>Metazoa</taxon>
        <taxon>Chordata</taxon>
        <taxon>Craniata</taxon>
        <taxon>Vertebrata</taxon>
        <taxon>Euteleostomi</taxon>
        <taxon>Actinopterygii</taxon>
        <taxon>Neopterygii</taxon>
        <taxon>Teleostei</taxon>
        <taxon>Ostariophysi</taxon>
        <taxon>Cypriniformes</taxon>
        <taxon>Cyprinidae</taxon>
        <taxon>Cyprininae</taxon>
        <taxon>Cyprinus</taxon>
    </lineage>
</organism>
<dbReference type="GO" id="GO:0005615">
    <property type="term" value="C:extracellular space"/>
    <property type="evidence" value="ECO:0007669"/>
    <property type="project" value="TreeGrafter"/>
</dbReference>
<evidence type="ECO:0000256" key="8">
    <source>
        <dbReference type="SAM" id="SignalP"/>
    </source>
</evidence>
<keyword evidence="7" id="KW-0325">Glycoprotein</keyword>
<keyword evidence="4 8" id="KW-0732">Signal</keyword>
<keyword evidence="2" id="KW-0964">Secreted</keyword>
<dbReference type="SUPFAM" id="SSF50494">
    <property type="entry name" value="Trypsin-like serine proteases"/>
    <property type="match status" value="1"/>
</dbReference>
<evidence type="ECO:0000256" key="3">
    <source>
        <dbReference type="ARBA" id="ARBA00022670"/>
    </source>
</evidence>
<dbReference type="InterPro" id="IPR009003">
    <property type="entry name" value="Peptidase_S1_PA"/>
</dbReference>
<name>A0A8C2KXI3_CYPCA</name>
<dbReference type="GO" id="GO:0006508">
    <property type="term" value="P:proteolysis"/>
    <property type="evidence" value="ECO:0007669"/>
    <property type="project" value="UniProtKB-KW"/>
</dbReference>
<evidence type="ECO:0000256" key="2">
    <source>
        <dbReference type="ARBA" id="ARBA00022525"/>
    </source>
</evidence>
<proteinExistence type="predicted"/>
<evidence type="ECO:0000256" key="1">
    <source>
        <dbReference type="ARBA" id="ARBA00004613"/>
    </source>
</evidence>
<accession>A0A8C2KXI3</accession>
<dbReference type="PANTHER" id="PTHR15462">
    <property type="entry name" value="SERINE PROTEASE"/>
    <property type="match status" value="1"/>
</dbReference>
<dbReference type="InterPro" id="IPR050966">
    <property type="entry name" value="Glutamyl_endopeptidase"/>
</dbReference>
<dbReference type="Ensembl" id="ENSCCRT00020127280.1">
    <property type="protein sequence ID" value="ENSCCRP00020116729.1"/>
    <property type="gene ID" value="ENSCCRG00020052611.1"/>
</dbReference>
<evidence type="ECO:0000256" key="6">
    <source>
        <dbReference type="ARBA" id="ARBA00022825"/>
    </source>
</evidence>
<protein>
    <submittedName>
        <fullName evidence="9">Serine protease 23</fullName>
    </submittedName>
</protein>
<keyword evidence="5" id="KW-0378">Hydrolase</keyword>
<reference evidence="9" key="1">
    <citation type="submission" date="2025-08" db="UniProtKB">
        <authorList>
            <consortium name="Ensembl"/>
        </authorList>
    </citation>
    <scope>IDENTIFICATION</scope>
</reference>
<dbReference type="GO" id="GO:0008236">
    <property type="term" value="F:serine-type peptidase activity"/>
    <property type="evidence" value="ECO:0007669"/>
    <property type="project" value="UniProtKB-KW"/>
</dbReference>
<keyword evidence="6" id="KW-0720">Serine protease</keyword>
<feature type="chain" id="PRO_5047476652" evidence="8">
    <location>
        <begin position="21"/>
        <end position="324"/>
    </location>
</feature>
<comment type="subcellular location">
    <subcellularLocation>
        <location evidence="1">Secreted</location>
    </subcellularLocation>
</comment>
<feature type="signal peptide" evidence="8">
    <location>
        <begin position="1"/>
        <end position="20"/>
    </location>
</feature>
<keyword evidence="3" id="KW-0645">Protease</keyword>
<evidence type="ECO:0000256" key="5">
    <source>
        <dbReference type="ARBA" id="ARBA00022801"/>
    </source>
</evidence>
<dbReference type="PANTHER" id="PTHR15462:SF10">
    <property type="entry name" value="SERINE PROTEASE 23"/>
    <property type="match status" value="1"/>
</dbReference>
<sequence>MFVNTVFIAVMEAGILLIPAAPVPIQHVPVVWPQQSEKQPPPYFLQSAELEVTSSCGPECHKRAPQPSYWDLRQFLSYETLHSNGQLTETAVGTYGFDANAFYETPAGHSRSKHQIFGHDSRFSIVDQDFLLKYRFSTAVKSSTGSAQCIHDGKNYVKGAQRLRVGFLKPQQKDMLGRNSTNTRPDNMKFQWSRVKCRHIPKGWIKGTANDIGMDYDYALLELKKAHKRRHMKLGISPAAKKLPGIPIQFSGFDNDRPGQLVYRFCEAGDETYDLLFQHCDAQPATLESMPTNRHGCHLVFSSVDSNLLTKGAWLCGNVMNCYV</sequence>
<evidence type="ECO:0000256" key="4">
    <source>
        <dbReference type="ARBA" id="ARBA00022729"/>
    </source>
</evidence>
<dbReference type="AlphaFoldDB" id="A0A8C2KXI3"/>